<gene>
    <name evidence="2" type="ORF">G3I50_12670</name>
</gene>
<evidence type="ECO:0008006" key="4">
    <source>
        <dbReference type="Google" id="ProtNLM"/>
    </source>
</evidence>
<evidence type="ECO:0000313" key="2">
    <source>
        <dbReference type="EMBL" id="NEC19104.1"/>
    </source>
</evidence>
<proteinExistence type="predicted"/>
<organism evidence="2 3">
    <name type="scientific">Streptomyces parvus</name>
    <dbReference type="NCBI Taxonomy" id="66428"/>
    <lineage>
        <taxon>Bacteria</taxon>
        <taxon>Bacillati</taxon>
        <taxon>Actinomycetota</taxon>
        <taxon>Actinomycetes</taxon>
        <taxon>Kitasatosporales</taxon>
        <taxon>Streptomycetaceae</taxon>
        <taxon>Streptomyces</taxon>
    </lineage>
</organism>
<dbReference type="EMBL" id="JAAGMP010000596">
    <property type="protein sequence ID" value="NEC19104.1"/>
    <property type="molecule type" value="Genomic_DNA"/>
</dbReference>
<name>A0A7K3RV86_9ACTN</name>
<sequence length="588" mass="64841">MLMLVPWTTLEPLQTENVVAVMLCREHPRAVRIRPSQGDGGIDVVEVTEDGWVVYQIKYFATNLDASQKNQVADSYNKVQAYAASQGARIAAWHLVVPLDATKENRFAWFRTLTQGSDFPCEWMGLAQLNGLAAKYQDVIDYFLGNGLERVLTLQQQLFDLMGLQKSTDRALDEGRPALLQAADAIGGLEGLYQALNAHDPFYRYSFSVDQDRTMPQGEPMLVFASQTQDGDGPCITFRVFARYEQALRDHELGIKWAVSFSEDRPVPQAFHEALTYGTPVTVSSTETASFNCTLDLPGGLGGQFSEGTVRLGPAWQDEAPSRKMRLQLLDEAGQVLESLIFEMEPTRRGLSGKGLSAFGRDASGVLEVQTLTVLEGKRQTTMRFSCNPLEGLPPDEVLPVVRFMARLHTAHSICAAAPYGPVHNKPMPFQGDPNSDMHVMAARAAAVAQALSVVQEYTTEQLVMPDLLQTTLVEAARLQWIARLLRETTFSYQWSRAEMALPKEASPVPVTQGDVPERRTFYLPLTVALAGQERDLGLGTERIDFSSALVEAMEGEDAWQLKCRPGDSAEGTSTHVPVADPDCAQHA</sequence>
<accession>A0A7K3RV86</accession>
<evidence type="ECO:0000313" key="3">
    <source>
        <dbReference type="Proteomes" id="UP000469670"/>
    </source>
</evidence>
<dbReference type="AlphaFoldDB" id="A0A7K3RV86"/>
<protein>
    <recommendedName>
        <fullName evidence="4">Restriction endonuclease</fullName>
    </recommendedName>
</protein>
<reference evidence="2 3" key="1">
    <citation type="submission" date="2020-01" db="EMBL/GenBank/DDBJ databases">
        <title>Insect and environment-associated Actinomycetes.</title>
        <authorList>
            <person name="Currrie C."/>
            <person name="Chevrette M."/>
            <person name="Carlson C."/>
            <person name="Stubbendieck R."/>
            <person name="Wendt-Pienkowski E."/>
        </authorList>
    </citation>
    <scope>NUCLEOTIDE SEQUENCE [LARGE SCALE GENOMIC DNA]</scope>
    <source>
        <strain evidence="2 3">SID7590</strain>
    </source>
</reference>
<dbReference type="RefSeq" id="WP_164202148.1">
    <property type="nucleotide sequence ID" value="NZ_JAAGMP010000596.1"/>
</dbReference>
<comment type="caution">
    <text evidence="2">The sequence shown here is derived from an EMBL/GenBank/DDBJ whole genome shotgun (WGS) entry which is preliminary data.</text>
</comment>
<dbReference type="Proteomes" id="UP000469670">
    <property type="component" value="Unassembled WGS sequence"/>
</dbReference>
<feature type="region of interest" description="Disordered" evidence="1">
    <location>
        <begin position="565"/>
        <end position="588"/>
    </location>
</feature>
<evidence type="ECO:0000256" key="1">
    <source>
        <dbReference type="SAM" id="MobiDB-lite"/>
    </source>
</evidence>